<dbReference type="AlphaFoldDB" id="A0A9Q9BP18"/>
<dbReference type="RefSeq" id="WP_254250460.1">
    <property type="nucleotide sequence ID" value="NZ_CP073809.1"/>
</dbReference>
<dbReference type="NCBIfam" id="TIGR01595">
    <property type="entry name" value="cas_CT1132"/>
    <property type="match status" value="1"/>
</dbReference>
<dbReference type="GO" id="GO:0043571">
    <property type="term" value="P:maintenance of CRISPR repeat elements"/>
    <property type="evidence" value="ECO:0007669"/>
    <property type="project" value="InterPro"/>
</dbReference>
<protein>
    <submittedName>
        <fullName evidence="1">Type I-C CRISPR-associated protein Cas7/Csd2</fullName>
    </submittedName>
</protein>
<dbReference type="NCBIfam" id="TIGR02589">
    <property type="entry name" value="cas_Csd2"/>
    <property type="match status" value="1"/>
</dbReference>
<accession>A0A9Q9BP18</accession>
<dbReference type="InterPro" id="IPR013418">
    <property type="entry name" value="CRISPR-assoc_prot_Cas7/Csd2"/>
</dbReference>
<organism evidence="1 2">
    <name type="scientific">Macrococcus equipercicus</name>
    <dbReference type="NCBI Taxonomy" id="69967"/>
    <lineage>
        <taxon>Bacteria</taxon>
        <taxon>Bacillati</taxon>
        <taxon>Bacillota</taxon>
        <taxon>Bacilli</taxon>
        <taxon>Bacillales</taxon>
        <taxon>Staphylococcaceae</taxon>
        <taxon>Macrococcus</taxon>
    </lineage>
</organism>
<reference evidence="1" key="1">
    <citation type="submission" date="2021-04" db="EMBL/GenBank/DDBJ databases">
        <title>Complete Genome Sequences of Macrococcus spp. from dog and cattle.</title>
        <authorList>
            <person name="Schwendener S."/>
            <person name="Perreten V."/>
        </authorList>
    </citation>
    <scope>NUCLEOTIDE SEQUENCE</scope>
    <source>
        <strain evidence="1">Epi0143-OL</strain>
    </source>
</reference>
<gene>
    <name evidence="1" type="primary">cas7c</name>
    <name evidence="1" type="ORF">KFV11_04615</name>
</gene>
<evidence type="ECO:0000313" key="1">
    <source>
        <dbReference type="EMBL" id="UTH14645.1"/>
    </source>
</evidence>
<dbReference type="KEGG" id="mequ:KFV11_04615"/>
<sequence length="282" mass="31878">MINNKVDFIVTVVVNNANPNGDPLAGNMPRTDSKGFGEISDVCIKRKIRNRMQDQGYDIFVKSRDRIDDSYNSLEERYNKTLDNSKTDELIEKEANEKWLDVRSFGQVITYGKRSIGIRGPVSISIAKSLDPIETTSMQITRSTNGMQPKGDKTRSSDTMGTKHFVEFGTYIIYGAVNSFYAEKTGFNEEDLAVIKESLRTLFVNDSSSARPEGSMEVKEIFWFTHSSKVGDISSAKIKSLLTYNEDDAMKTHYKDYGITLNEEKLSEYKAMGLQVDHFEGM</sequence>
<dbReference type="InterPro" id="IPR006482">
    <property type="entry name" value="Cas7_Csh2/Csh2"/>
</dbReference>
<proteinExistence type="predicted"/>
<dbReference type="Pfam" id="PF05107">
    <property type="entry name" value="Cas_Cas7"/>
    <property type="match status" value="1"/>
</dbReference>
<dbReference type="EMBL" id="CP073809">
    <property type="protein sequence ID" value="UTH14645.1"/>
    <property type="molecule type" value="Genomic_DNA"/>
</dbReference>
<dbReference type="Proteomes" id="UP001057381">
    <property type="component" value="Chromosome"/>
</dbReference>
<evidence type="ECO:0000313" key="2">
    <source>
        <dbReference type="Proteomes" id="UP001057381"/>
    </source>
</evidence>
<name>A0A9Q9BP18_9STAP</name>